<accession>A0A1V6LS88</accession>
<evidence type="ECO:0000313" key="2">
    <source>
        <dbReference type="Proteomes" id="UP000191680"/>
    </source>
</evidence>
<dbReference type="InterPro" id="IPR007454">
    <property type="entry name" value="UPF0250_YbeD-like"/>
</dbReference>
<organism evidence="1 2">
    <name type="scientific">Croceivirga radicis</name>
    <dbReference type="NCBI Taxonomy" id="1929488"/>
    <lineage>
        <taxon>Bacteria</taxon>
        <taxon>Pseudomonadati</taxon>
        <taxon>Bacteroidota</taxon>
        <taxon>Flavobacteriia</taxon>
        <taxon>Flavobacteriales</taxon>
        <taxon>Flavobacteriaceae</taxon>
        <taxon>Croceivirga</taxon>
    </lineage>
</organism>
<gene>
    <name evidence="1" type="ORF">BUL40_08050</name>
</gene>
<dbReference type="Proteomes" id="UP000191680">
    <property type="component" value="Unassembled WGS sequence"/>
</dbReference>
<proteinExistence type="predicted"/>
<name>A0A1V6LS88_9FLAO</name>
<dbReference type="SUPFAM" id="SSF117991">
    <property type="entry name" value="YbeD/HP0495-like"/>
    <property type="match status" value="1"/>
</dbReference>
<protein>
    <submittedName>
        <fullName evidence="1">DUF493 domain-containing protein</fullName>
    </submittedName>
</protein>
<evidence type="ECO:0000313" key="1">
    <source>
        <dbReference type="EMBL" id="OQD43035.1"/>
    </source>
</evidence>
<reference evidence="1 2" key="1">
    <citation type="submission" date="2016-12" db="EMBL/GenBank/DDBJ databases">
        <authorList>
            <person name="Song W.-J."/>
            <person name="Kurnit D.M."/>
        </authorList>
    </citation>
    <scope>NUCLEOTIDE SEQUENCE [LARGE SCALE GENOMIC DNA]</scope>
    <source>
        <strain evidence="1 2">HSG9</strain>
    </source>
</reference>
<dbReference type="Gene3D" id="3.30.70.260">
    <property type="match status" value="1"/>
</dbReference>
<comment type="caution">
    <text evidence="1">The sequence shown here is derived from an EMBL/GenBank/DDBJ whole genome shotgun (WGS) entry which is preliminary data.</text>
</comment>
<dbReference type="OrthoDB" id="5616097at2"/>
<dbReference type="InterPro" id="IPR027471">
    <property type="entry name" value="YbeD-like_sf"/>
</dbReference>
<dbReference type="Pfam" id="PF04359">
    <property type="entry name" value="DUF493"/>
    <property type="match status" value="1"/>
</dbReference>
<dbReference type="EMBL" id="MTBC01000004">
    <property type="protein sequence ID" value="OQD43035.1"/>
    <property type="molecule type" value="Genomic_DNA"/>
</dbReference>
<dbReference type="AlphaFoldDB" id="A0A1V6LS88"/>
<keyword evidence="2" id="KW-1185">Reference proteome</keyword>
<sequence>MEEKNSEAFYTRLKEQLWENTSWPSKYLYKFIVPSDKDKVEQIHNIFNNTGAVITSKQSSKGTYTSVSITVELENPDAVVAKYKEVAQVEGVISL</sequence>
<dbReference type="RefSeq" id="WP_010517274.1">
    <property type="nucleotide sequence ID" value="NZ_AFOE01000007.1"/>
</dbReference>